<reference evidence="2 3" key="1">
    <citation type="journal article" date="2019" name="mSystems">
        <title>Life at home and on the roam: Genomic adaptions reflect the dual lifestyle of an intracellular, facultative symbiont.</title>
        <authorList>
            <person name="Burgsdorf I."/>
        </authorList>
    </citation>
    <scope>NUCLEOTIDE SEQUENCE [LARGE SCALE GENOMIC DNA]</scope>
    <source>
        <strain evidence="2">277cV</strain>
    </source>
</reference>
<proteinExistence type="predicted"/>
<organism evidence="2 3">
    <name type="scientific">Aphanocapsa feldmannii 277cV</name>
    <dbReference type="NCBI Taxonomy" id="2507553"/>
    <lineage>
        <taxon>Bacteria</taxon>
        <taxon>Bacillati</taxon>
        <taxon>Cyanobacteriota</taxon>
        <taxon>Cyanophyceae</taxon>
        <taxon>Oscillatoriophycideae</taxon>
        <taxon>Chroococcales</taxon>
        <taxon>Microcystaceae</taxon>
        <taxon>Aphanocapsa</taxon>
    </lineage>
</organism>
<dbReference type="Proteomes" id="UP000317990">
    <property type="component" value="Unassembled WGS sequence"/>
</dbReference>
<gene>
    <name evidence="2" type="ORF">ERJ67_02410</name>
</gene>
<evidence type="ECO:0000313" key="3">
    <source>
        <dbReference type="Proteomes" id="UP000317990"/>
    </source>
</evidence>
<dbReference type="EMBL" id="SRMO01000034">
    <property type="protein sequence ID" value="TGG94485.1"/>
    <property type="molecule type" value="Genomic_DNA"/>
</dbReference>
<sequence length="63" mass="7445">MEDTNTLPFALMACFTLAMALVYLPLRLHLSFTHRSRRLRLLRRIRNLREELRTPQQPPVAKA</sequence>
<feature type="transmembrane region" description="Helical" evidence="1">
    <location>
        <begin position="6"/>
        <end position="30"/>
    </location>
</feature>
<evidence type="ECO:0000313" key="2">
    <source>
        <dbReference type="EMBL" id="TGG94485.1"/>
    </source>
</evidence>
<dbReference type="AlphaFoldDB" id="A0A524RPZ8"/>
<accession>A0A524RPZ8</accession>
<protein>
    <submittedName>
        <fullName evidence="2">Uncharacterized protein</fullName>
    </submittedName>
</protein>
<keyword evidence="1" id="KW-1133">Transmembrane helix</keyword>
<comment type="caution">
    <text evidence="2">The sequence shown here is derived from an EMBL/GenBank/DDBJ whole genome shotgun (WGS) entry which is preliminary data.</text>
</comment>
<evidence type="ECO:0000256" key="1">
    <source>
        <dbReference type="SAM" id="Phobius"/>
    </source>
</evidence>
<keyword evidence="1" id="KW-0812">Transmembrane</keyword>
<keyword evidence="1" id="KW-0472">Membrane</keyword>
<name>A0A524RPZ8_9CHRO</name>